<dbReference type="SUPFAM" id="SSF103473">
    <property type="entry name" value="MFS general substrate transporter"/>
    <property type="match status" value="2"/>
</dbReference>
<keyword evidence="4 7" id="KW-0812">Transmembrane</keyword>
<accession>A0A318LAA4</accession>
<keyword evidence="6 7" id="KW-0472">Membrane</keyword>
<feature type="transmembrane region" description="Helical" evidence="7">
    <location>
        <begin position="200"/>
        <end position="221"/>
    </location>
</feature>
<evidence type="ECO:0000259" key="8">
    <source>
        <dbReference type="PROSITE" id="PS50850"/>
    </source>
</evidence>
<keyword evidence="2" id="KW-0813">Transport</keyword>
<dbReference type="PANTHER" id="PTHR42718">
    <property type="entry name" value="MAJOR FACILITATOR SUPERFAMILY MULTIDRUG TRANSPORTER MFSC"/>
    <property type="match status" value="1"/>
</dbReference>
<feature type="transmembrane region" description="Helical" evidence="7">
    <location>
        <begin position="408"/>
        <end position="428"/>
    </location>
</feature>
<reference evidence="9 10" key="1">
    <citation type="submission" date="2016-07" db="EMBL/GenBank/DDBJ databases">
        <title>Draft genome sequence of Prauserella sp. YIM 121212, isolated from alkaline soil.</title>
        <authorList>
            <person name="Ruckert C."/>
            <person name="Albersmeier A."/>
            <person name="Jiang C.-L."/>
            <person name="Jiang Y."/>
            <person name="Kalinowski J."/>
            <person name="Schneider O."/>
            <person name="Winkler A."/>
            <person name="Zotchev S.B."/>
        </authorList>
    </citation>
    <scope>NUCLEOTIDE SEQUENCE [LARGE SCALE GENOMIC DNA]</scope>
    <source>
        <strain evidence="9 10">YIM 121212</strain>
    </source>
</reference>
<evidence type="ECO:0000256" key="4">
    <source>
        <dbReference type="ARBA" id="ARBA00022692"/>
    </source>
</evidence>
<evidence type="ECO:0000256" key="5">
    <source>
        <dbReference type="ARBA" id="ARBA00022989"/>
    </source>
</evidence>
<feature type="transmembrane region" description="Helical" evidence="7">
    <location>
        <begin position="271"/>
        <end position="292"/>
    </location>
</feature>
<feature type="transmembrane region" description="Helical" evidence="7">
    <location>
        <begin position="168"/>
        <end position="188"/>
    </location>
</feature>
<feature type="transmembrane region" description="Helical" evidence="7">
    <location>
        <begin position="233"/>
        <end position="251"/>
    </location>
</feature>
<dbReference type="InterPro" id="IPR036259">
    <property type="entry name" value="MFS_trans_sf"/>
</dbReference>
<evidence type="ECO:0000313" key="10">
    <source>
        <dbReference type="Proteomes" id="UP000247892"/>
    </source>
</evidence>
<dbReference type="Gene3D" id="1.20.1720.10">
    <property type="entry name" value="Multidrug resistance protein D"/>
    <property type="match status" value="1"/>
</dbReference>
<feature type="transmembrane region" description="Helical" evidence="7">
    <location>
        <begin position="479"/>
        <end position="499"/>
    </location>
</feature>
<evidence type="ECO:0000256" key="7">
    <source>
        <dbReference type="SAM" id="Phobius"/>
    </source>
</evidence>
<dbReference type="InterPro" id="IPR011701">
    <property type="entry name" value="MFS"/>
</dbReference>
<dbReference type="EMBL" id="MASU01000023">
    <property type="protein sequence ID" value="PXY17940.1"/>
    <property type="molecule type" value="Genomic_DNA"/>
</dbReference>
<dbReference type="PANTHER" id="PTHR42718:SF47">
    <property type="entry name" value="METHYL VIOLOGEN RESISTANCE PROTEIN SMVA"/>
    <property type="match status" value="1"/>
</dbReference>
<keyword evidence="5 7" id="KW-1133">Transmembrane helix</keyword>
<feature type="transmembrane region" description="Helical" evidence="7">
    <location>
        <begin position="109"/>
        <end position="130"/>
    </location>
</feature>
<organism evidence="9 10">
    <name type="scientific">Prauserella flavalba</name>
    <dbReference type="NCBI Taxonomy" id="1477506"/>
    <lineage>
        <taxon>Bacteria</taxon>
        <taxon>Bacillati</taxon>
        <taxon>Actinomycetota</taxon>
        <taxon>Actinomycetes</taxon>
        <taxon>Pseudonocardiales</taxon>
        <taxon>Pseudonocardiaceae</taxon>
        <taxon>Prauserella</taxon>
    </lineage>
</organism>
<evidence type="ECO:0000256" key="1">
    <source>
        <dbReference type="ARBA" id="ARBA00004651"/>
    </source>
</evidence>
<dbReference type="RefSeq" id="WP_210407118.1">
    <property type="nucleotide sequence ID" value="NZ_MASU01000023.1"/>
</dbReference>
<dbReference type="Pfam" id="PF07690">
    <property type="entry name" value="MFS_1"/>
    <property type="match status" value="1"/>
</dbReference>
<dbReference type="AlphaFoldDB" id="A0A318LAA4"/>
<protein>
    <submittedName>
        <fullName evidence="9">MFS transporter</fullName>
    </submittedName>
</protein>
<evidence type="ECO:0000256" key="6">
    <source>
        <dbReference type="ARBA" id="ARBA00023136"/>
    </source>
</evidence>
<evidence type="ECO:0000256" key="3">
    <source>
        <dbReference type="ARBA" id="ARBA00022475"/>
    </source>
</evidence>
<evidence type="ECO:0000256" key="2">
    <source>
        <dbReference type="ARBA" id="ARBA00022448"/>
    </source>
</evidence>
<keyword evidence="3" id="KW-1003">Cell membrane</keyword>
<dbReference type="Gene3D" id="1.20.1250.20">
    <property type="entry name" value="MFS general substrate transporter like domains"/>
    <property type="match status" value="1"/>
</dbReference>
<feature type="transmembrane region" description="Helical" evidence="7">
    <location>
        <begin position="361"/>
        <end position="387"/>
    </location>
</feature>
<gene>
    <name evidence="9" type="ORF">BA062_36385</name>
</gene>
<feature type="transmembrane region" description="Helical" evidence="7">
    <location>
        <begin position="55"/>
        <end position="72"/>
    </location>
</feature>
<feature type="transmembrane region" description="Helical" evidence="7">
    <location>
        <begin position="84"/>
        <end position="103"/>
    </location>
</feature>
<evidence type="ECO:0000313" key="9">
    <source>
        <dbReference type="EMBL" id="PXY17940.1"/>
    </source>
</evidence>
<dbReference type="GO" id="GO:0022857">
    <property type="term" value="F:transmembrane transporter activity"/>
    <property type="evidence" value="ECO:0007669"/>
    <property type="project" value="InterPro"/>
</dbReference>
<sequence>MVTMEQPATRAGRREWVGLAMLALPTLLVSLDMSVLFLALPHLSADLGASSTQQLWILDIYGFLVAGFLVTMGTLGDRIGRRRLLLIGASAFTAASLVAAYSTSAEMLIAARALLGVAGATLMPSTLALISNMFADAHQRAVAIAAWMSCFMVGTAVGPIVGGVILEFFWWGAVFLLGVPVMLVLLVAGQRLLPEYRAPVAGRLDLVSVVLSLAAILPVVWGLKELAAHGWRWPQGLAIAGGLAMGVAFVWRQRTLADPLVDVRLFRRGAFSTMLLVMMLGGVVMAGTFLYVPQYLQTVAGHSPLQSGLWLAPQALAMIVSAQLAPHLARRFPVPHVLVVSLLVAAVGCVVITQVSGTGGALLLMVGFTLACVGVAPPTALGTDLVVGSAPPEKAGSASSISETGNELGIALGLAALGSLGAAVYRAGLVLPTGVPADVAESAREGVNGAAAAAGELPSPTGAELLGSAREAFTEGLNAVGWVGAAVFAALAVLSATLLRRQLPRTEPSPPR</sequence>
<name>A0A318LAA4_9PSEU</name>
<proteinExistence type="predicted"/>
<comment type="subcellular location">
    <subcellularLocation>
        <location evidence="1">Cell membrane</location>
        <topology evidence="1">Multi-pass membrane protein</topology>
    </subcellularLocation>
</comment>
<feature type="transmembrane region" description="Helical" evidence="7">
    <location>
        <begin position="337"/>
        <end position="355"/>
    </location>
</feature>
<dbReference type="PROSITE" id="PS50850">
    <property type="entry name" value="MFS"/>
    <property type="match status" value="1"/>
</dbReference>
<dbReference type="InterPro" id="IPR020846">
    <property type="entry name" value="MFS_dom"/>
</dbReference>
<keyword evidence="10" id="KW-1185">Reference proteome</keyword>
<dbReference type="Proteomes" id="UP000247892">
    <property type="component" value="Unassembled WGS sequence"/>
</dbReference>
<dbReference type="CDD" id="cd17321">
    <property type="entry name" value="MFS_MMR_MDR_like"/>
    <property type="match status" value="1"/>
</dbReference>
<dbReference type="GO" id="GO:0005886">
    <property type="term" value="C:plasma membrane"/>
    <property type="evidence" value="ECO:0007669"/>
    <property type="project" value="UniProtKB-SubCell"/>
</dbReference>
<feature type="transmembrane region" description="Helical" evidence="7">
    <location>
        <begin position="142"/>
        <end position="162"/>
    </location>
</feature>
<feature type="transmembrane region" description="Helical" evidence="7">
    <location>
        <begin position="21"/>
        <end position="43"/>
    </location>
</feature>
<feature type="domain" description="Major facilitator superfamily (MFS) profile" evidence="8">
    <location>
        <begin position="18"/>
        <end position="507"/>
    </location>
</feature>
<comment type="caution">
    <text evidence="9">The sequence shown here is derived from an EMBL/GenBank/DDBJ whole genome shotgun (WGS) entry which is preliminary data.</text>
</comment>